<keyword evidence="2 5" id="KW-0533">Nickel</keyword>
<reference evidence="6 7" key="1">
    <citation type="submission" date="2021-12" db="EMBL/GenBank/DDBJ databases">
        <title>Sinirhodobacter sp. WL0062 is a bacterium isolated from seawater.</title>
        <authorList>
            <person name="Wang L."/>
            <person name="He W."/>
            <person name="Zhang D.-F."/>
        </authorList>
    </citation>
    <scope>NUCLEOTIDE SEQUENCE [LARGE SCALE GENOMIC DNA]</scope>
    <source>
        <strain evidence="6 7">WL0062</strain>
    </source>
</reference>
<feature type="binding site" evidence="5">
    <location>
        <position position="89"/>
    </location>
    <ligand>
        <name>Zn(2+)</name>
        <dbReference type="ChEBI" id="CHEBI:29105"/>
    </ligand>
</feature>
<organism evidence="6 7">
    <name type="scientific">Rhodobacter flavimaris</name>
    <dbReference type="NCBI Taxonomy" id="2907145"/>
    <lineage>
        <taxon>Bacteria</taxon>
        <taxon>Pseudomonadati</taxon>
        <taxon>Pseudomonadota</taxon>
        <taxon>Alphaproteobacteria</taxon>
        <taxon>Rhodobacterales</taxon>
        <taxon>Rhodobacter group</taxon>
        <taxon>Rhodobacter</taxon>
    </lineage>
</organism>
<evidence type="ECO:0000313" key="6">
    <source>
        <dbReference type="EMBL" id="MCE5972356.1"/>
    </source>
</evidence>
<dbReference type="PANTHER" id="PTHR34535:SF3">
    <property type="entry name" value="HYDROGENASE MATURATION FACTOR HYPA"/>
    <property type="match status" value="1"/>
</dbReference>
<keyword evidence="7" id="KW-1185">Reference proteome</keyword>
<dbReference type="NCBIfam" id="TIGR00100">
    <property type="entry name" value="hypA"/>
    <property type="match status" value="1"/>
</dbReference>
<dbReference type="Pfam" id="PF01155">
    <property type="entry name" value="HypA"/>
    <property type="match status" value="1"/>
</dbReference>
<evidence type="ECO:0000256" key="3">
    <source>
        <dbReference type="ARBA" id="ARBA00022723"/>
    </source>
</evidence>
<evidence type="ECO:0000313" key="7">
    <source>
        <dbReference type="Proteomes" id="UP001521181"/>
    </source>
</evidence>
<comment type="caution">
    <text evidence="6">The sequence shown here is derived from an EMBL/GenBank/DDBJ whole genome shotgun (WGS) entry which is preliminary data.</text>
</comment>
<evidence type="ECO:0000256" key="5">
    <source>
        <dbReference type="HAMAP-Rule" id="MF_00213"/>
    </source>
</evidence>
<comment type="function">
    <text evidence="5">Involved in the maturation of [NiFe] hydrogenases. Required for nickel insertion into the metal center of the hydrogenase.</text>
</comment>
<dbReference type="Gene3D" id="3.30.2320.80">
    <property type="match status" value="1"/>
</dbReference>
<feature type="binding site" evidence="5">
    <location>
        <position position="92"/>
    </location>
    <ligand>
        <name>Zn(2+)</name>
        <dbReference type="ChEBI" id="CHEBI:29105"/>
    </ligand>
</feature>
<feature type="binding site" evidence="5">
    <location>
        <position position="76"/>
    </location>
    <ligand>
        <name>Zn(2+)</name>
        <dbReference type="ChEBI" id="CHEBI:29105"/>
    </ligand>
</feature>
<proteinExistence type="inferred from homology"/>
<evidence type="ECO:0000256" key="4">
    <source>
        <dbReference type="ARBA" id="ARBA00022833"/>
    </source>
</evidence>
<protein>
    <recommendedName>
        <fullName evidence="5">Hydrogenase maturation factor HypA</fullName>
    </recommendedName>
</protein>
<feature type="binding site" evidence="5">
    <location>
        <position position="2"/>
    </location>
    <ligand>
        <name>Ni(2+)</name>
        <dbReference type="ChEBI" id="CHEBI:49786"/>
    </ligand>
</feature>
<keyword evidence="3 5" id="KW-0479">Metal-binding</keyword>
<keyword evidence="4 5" id="KW-0862">Zinc</keyword>
<dbReference type="InterPro" id="IPR000688">
    <property type="entry name" value="HypA/HybF"/>
</dbReference>
<dbReference type="EMBL" id="JAJUOS010000001">
    <property type="protein sequence ID" value="MCE5972356.1"/>
    <property type="molecule type" value="Genomic_DNA"/>
</dbReference>
<dbReference type="Proteomes" id="UP001521181">
    <property type="component" value="Unassembled WGS sequence"/>
</dbReference>
<dbReference type="PANTHER" id="PTHR34535">
    <property type="entry name" value="HYDROGENASE MATURATION FACTOR HYPA"/>
    <property type="match status" value="1"/>
</dbReference>
<dbReference type="HAMAP" id="MF_00213">
    <property type="entry name" value="HypA_HybF"/>
    <property type="match status" value="1"/>
</dbReference>
<dbReference type="RefSeq" id="WP_233675359.1">
    <property type="nucleotide sequence ID" value="NZ_JAJUOS010000001.1"/>
</dbReference>
<evidence type="ECO:0000256" key="2">
    <source>
        <dbReference type="ARBA" id="ARBA00022596"/>
    </source>
</evidence>
<gene>
    <name evidence="5 6" type="primary">hypA</name>
    <name evidence="6" type="ORF">LZA78_02470</name>
</gene>
<sequence length="113" mass="12216">MHEMSIAEGIRGVIEDAARNNGFSRVNRVRVEIGRFAGVETDALEFAFDVVMRGSVAEGAALDIIELPGRALCYDCGETVEIKDRLDPCPDCGGGKLLAQGGDEMRIKDMEVV</sequence>
<comment type="similarity">
    <text evidence="1 5">Belongs to the HypA/HybF family.</text>
</comment>
<dbReference type="InterPro" id="IPR020538">
    <property type="entry name" value="Hydgase_Ni_incorp_HypA/HybF_CS"/>
</dbReference>
<name>A0ABS8YV82_9RHOB</name>
<accession>A0ABS8YV82</accession>
<evidence type="ECO:0000256" key="1">
    <source>
        <dbReference type="ARBA" id="ARBA00010748"/>
    </source>
</evidence>
<dbReference type="PROSITE" id="PS01249">
    <property type="entry name" value="HYPA"/>
    <property type="match status" value="1"/>
</dbReference>
<dbReference type="PIRSF" id="PIRSF004761">
    <property type="entry name" value="Hydrgn_mat_HypA"/>
    <property type="match status" value="1"/>
</dbReference>
<feature type="binding site" evidence="5">
    <location>
        <position position="73"/>
    </location>
    <ligand>
        <name>Zn(2+)</name>
        <dbReference type="ChEBI" id="CHEBI:29105"/>
    </ligand>
</feature>